<evidence type="ECO:0000313" key="3">
    <source>
        <dbReference type="Proteomes" id="UP000034164"/>
    </source>
</evidence>
<name>A0A0G2J2H6_9EURO</name>
<dbReference type="Pfam" id="PF00023">
    <property type="entry name" value="Ank"/>
    <property type="match status" value="1"/>
</dbReference>
<sequence>MSNSQLAKIRLMSLIRREEQLYHGQLSTAVLMLFLNNGAELERVDKVGRSALSWAAEGSSLAMVKLLIERGANVKLEERGGDWTAWLGILVWTRK</sequence>
<accession>A0A0G2J2H6</accession>
<gene>
    <name evidence="2" type="ORF">EMCG_01612</name>
</gene>
<evidence type="ECO:0000256" key="1">
    <source>
        <dbReference type="PROSITE-ProRule" id="PRU00023"/>
    </source>
</evidence>
<dbReference type="Gene3D" id="1.25.40.20">
    <property type="entry name" value="Ankyrin repeat-containing domain"/>
    <property type="match status" value="1"/>
</dbReference>
<protein>
    <submittedName>
        <fullName evidence="2">Uncharacterized protein</fullName>
    </submittedName>
</protein>
<dbReference type="AlphaFoldDB" id="A0A0G2J2H6"/>
<proteinExistence type="predicted"/>
<dbReference type="InterPro" id="IPR036770">
    <property type="entry name" value="Ankyrin_rpt-contain_sf"/>
</dbReference>
<dbReference type="PROSITE" id="PS50297">
    <property type="entry name" value="ANK_REP_REGION"/>
    <property type="match status" value="1"/>
</dbReference>
<dbReference type="Proteomes" id="UP000034164">
    <property type="component" value="Unassembled WGS sequence"/>
</dbReference>
<dbReference type="SUPFAM" id="SSF48403">
    <property type="entry name" value="Ankyrin repeat"/>
    <property type="match status" value="1"/>
</dbReference>
<organism evidence="2 3">
    <name type="scientific">[Emmonsia] crescens</name>
    <dbReference type="NCBI Taxonomy" id="73230"/>
    <lineage>
        <taxon>Eukaryota</taxon>
        <taxon>Fungi</taxon>
        <taxon>Dikarya</taxon>
        <taxon>Ascomycota</taxon>
        <taxon>Pezizomycotina</taxon>
        <taxon>Eurotiomycetes</taxon>
        <taxon>Eurotiomycetidae</taxon>
        <taxon>Onygenales</taxon>
        <taxon>Ajellomycetaceae</taxon>
        <taxon>Emergomyces</taxon>
    </lineage>
</organism>
<evidence type="ECO:0000313" key="2">
    <source>
        <dbReference type="EMBL" id="KKZ64114.1"/>
    </source>
</evidence>
<dbReference type="PROSITE" id="PS50088">
    <property type="entry name" value="ANK_REPEAT"/>
    <property type="match status" value="1"/>
</dbReference>
<comment type="caution">
    <text evidence="2">The sequence shown here is derived from an EMBL/GenBank/DDBJ whole genome shotgun (WGS) entry which is preliminary data.</text>
</comment>
<dbReference type="InterPro" id="IPR002110">
    <property type="entry name" value="Ankyrin_rpt"/>
</dbReference>
<dbReference type="EMBL" id="LCZI01000874">
    <property type="protein sequence ID" value="KKZ64114.1"/>
    <property type="molecule type" value="Genomic_DNA"/>
</dbReference>
<keyword evidence="1" id="KW-0040">ANK repeat</keyword>
<dbReference type="VEuPathDB" id="FungiDB:EMCG_01612"/>
<reference evidence="3" key="1">
    <citation type="journal article" date="2015" name="PLoS Genet.">
        <title>The dynamic genome and transcriptome of the human fungal pathogen Blastomyces and close relative Emmonsia.</title>
        <authorList>
            <person name="Munoz J.F."/>
            <person name="Gauthier G.M."/>
            <person name="Desjardins C.A."/>
            <person name="Gallo J.E."/>
            <person name="Holder J."/>
            <person name="Sullivan T.D."/>
            <person name="Marty A.J."/>
            <person name="Carmen J.C."/>
            <person name="Chen Z."/>
            <person name="Ding L."/>
            <person name="Gujja S."/>
            <person name="Magrini V."/>
            <person name="Misas E."/>
            <person name="Mitreva M."/>
            <person name="Priest M."/>
            <person name="Saif S."/>
            <person name="Whiston E.A."/>
            <person name="Young S."/>
            <person name="Zeng Q."/>
            <person name="Goldman W.E."/>
            <person name="Mardis E.R."/>
            <person name="Taylor J.W."/>
            <person name="McEwen J.G."/>
            <person name="Clay O.K."/>
            <person name="Klein B.S."/>
            <person name="Cuomo C.A."/>
        </authorList>
    </citation>
    <scope>NUCLEOTIDE SEQUENCE [LARGE SCALE GENOMIC DNA]</scope>
    <source>
        <strain evidence="3">UAMH 3008</strain>
    </source>
</reference>
<feature type="repeat" description="ANK" evidence="1">
    <location>
        <begin position="47"/>
        <end position="79"/>
    </location>
</feature>
<dbReference type="OrthoDB" id="4188641at2759"/>